<feature type="non-terminal residue" evidence="7">
    <location>
        <position position="1"/>
    </location>
</feature>
<dbReference type="AlphaFoldDB" id="A0AAV2RAB8"/>
<dbReference type="Pfam" id="PF00089">
    <property type="entry name" value="Trypsin"/>
    <property type="match status" value="1"/>
</dbReference>
<evidence type="ECO:0000256" key="3">
    <source>
        <dbReference type="ARBA" id="ARBA00023157"/>
    </source>
</evidence>
<dbReference type="SMART" id="SM00020">
    <property type="entry name" value="Tryp_SPc"/>
    <property type="match status" value="1"/>
</dbReference>
<dbReference type="SUPFAM" id="SSF50494">
    <property type="entry name" value="Trypsin-like serine proteases"/>
    <property type="match status" value="1"/>
</dbReference>
<evidence type="ECO:0000256" key="5">
    <source>
        <dbReference type="SAM" id="MobiDB-lite"/>
    </source>
</evidence>
<evidence type="ECO:0000259" key="6">
    <source>
        <dbReference type="PROSITE" id="PS50240"/>
    </source>
</evidence>
<evidence type="ECO:0000256" key="4">
    <source>
        <dbReference type="RuleBase" id="RU363034"/>
    </source>
</evidence>
<dbReference type="PROSITE" id="PS50240">
    <property type="entry name" value="TRYPSIN_DOM"/>
    <property type="match status" value="1"/>
</dbReference>
<proteinExistence type="predicted"/>
<dbReference type="InterPro" id="IPR001314">
    <property type="entry name" value="Peptidase_S1A"/>
</dbReference>
<dbReference type="Gene3D" id="2.40.10.10">
    <property type="entry name" value="Trypsin-like serine proteases"/>
    <property type="match status" value="2"/>
</dbReference>
<gene>
    <name evidence="7" type="ORF">MNOR_LOCUS21998</name>
</gene>
<dbReference type="PROSITE" id="PS00135">
    <property type="entry name" value="TRYPSIN_SER"/>
    <property type="match status" value="1"/>
</dbReference>
<dbReference type="InterPro" id="IPR018114">
    <property type="entry name" value="TRYPSIN_HIS"/>
</dbReference>
<dbReference type="EMBL" id="CAXKWB010018148">
    <property type="protein sequence ID" value="CAL4120371.1"/>
    <property type="molecule type" value="Genomic_DNA"/>
</dbReference>
<organism evidence="7 8">
    <name type="scientific">Meganyctiphanes norvegica</name>
    <name type="common">Northern krill</name>
    <name type="synonym">Thysanopoda norvegica</name>
    <dbReference type="NCBI Taxonomy" id="48144"/>
    <lineage>
        <taxon>Eukaryota</taxon>
        <taxon>Metazoa</taxon>
        <taxon>Ecdysozoa</taxon>
        <taxon>Arthropoda</taxon>
        <taxon>Crustacea</taxon>
        <taxon>Multicrustacea</taxon>
        <taxon>Malacostraca</taxon>
        <taxon>Eumalacostraca</taxon>
        <taxon>Eucarida</taxon>
        <taxon>Euphausiacea</taxon>
        <taxon>Euphausiidae</taxon>
        <taxon>Meganyctiphanes</taxon>
    </lineage>
</organism>
<evidence type="ECO:0000256" key="2">
    <source>
        <dbReference type="ARBA" id="ARBA00022525"/>
    </source>
</evidence>
<evidence type="ECO:0000313" key="8">
    <source>
        <dbReference type="Proteomes" id="UP001497623"/>
    </source>
</evidence>
<keyword evidence="2" id="KW-0964">Secreted</keyword>
<comment type="caution">
    <text evidence="7">The sequence shown here is derived from an EMBL/GenBank/DDBJ whole genome shotgun (WGS) entry which is preliminary data.</text>
</comment>
<feature type="domain" description="Peptidase S1" evidence="6">
    <location>
        <begin position="113"/>
        <end position="352"/>
    </location>
</feature>
<dbReference type="GO" id="GO:0004252">
    <property type="term" value="F:serine-type endopeptidase activity"/>
    <property type="evidence" value="ECO:0007669"/>
    <property type="project" value="InterPro"/>
</dbReference>
<accession>A0AAV2RAB8</accession>
<dbReference type="PANTHER" id="PTHR24252">
    <property type="entry name" value="ACROSIN-RELATED"/>
    <property type="match status" value="1"/>
</dbReference>
<sequence length="385" mass="42575">HLSRALVTWLTLVLYYLRRGHRHLDLVTPAMQTSLTITLLLCAGLSVISSLPTEEQPAPLQDLLQSHRDPKAILIPPSHDLSRDGLSSLLINGAYDGICGIRRNSVPDIITRIVGGAPAEEHEFPWQVSLQWRYQFYTYHVCGAATINKNWIISAAHCTHQFTPTDLLVVAGDHHLKAKEGVEQTRSIQRIVEHENYNANTQENDIALIKLAQPLNINGMSVSPVCLPPSGWEYTGDCVVTGWGKLSEGGRSADTLQKVIVPIITNEECIQSYRSIGYTGPIADTMMCAGYEFGGKDACQGDSGGPFVCRGSDNRYFLAGIVSWGVGCARANVPGVYTEVSHYTEWINDVINNRSDFRQRPANLRHGSLEEPTDEPETEYFNAEN</sequence>
<keyword evidence="4" id="KW-0378">Hydrolase</keyword>
<dbReference type="GO" id="GO:0006508">
    <property type="term" value="P:proteolysis"/>
    <property type="evidence" value="ECO:0007669"/>
    <property type="project" value="UniProtKB-KW"/>
</dbReference>
<evidence type="ECO:0000256" key="1">
    <source>
        <dbReference type="ARBA" id="ARBA00004613"/>
    </source>
</evidence>
<protein>
    <recommendedName>
        <fullName evidence="6">Peptidase S1 domain-containing protein</fullName>
    </recommendedName>
</protein>
<reference evidence="7 8" key="1">
    <citation type="submission" date="2024-05" db="EMBL/GenBank/DDBJ databases">
        <authorList>
            <person name="Wallberg A."/>
        </authorList>
    </citation>
    <scope>NUCLEOTIDE SEQUENCE [LARGE SCALE GENOMIC DNA]</scope>
</reference>
<dbReference type="PANTHER" id="PTHR24252:SF7">
    <property type="entry name" value="HYALIN"/>
    <property type="match status" value="1"/>
</dbReference>
<evidence type="ECO:0000313" key="7">
    <source>
        <dbReference type="EMBL" id="CAL4120371.1"/>
    </source>
</evidence>
<dbReference type="InterPro" id="IPR001254">
    <property type="entry name" value="Trypsin_dom"/>
</dbReference>
<keyword evidence="3" id="KW-1015">Disulfide bond</keyword>
<dbReference type="CDD" id="cd00190">
    <property type="entry name" value="Tryp_SPc"/>
    <property type="match status" value="1"/>
</dbReference>
<keyword evidence="4" id="KW-0645">Protease</keyword>
<dbReference type="InterPro" id="IPR033116">
    <property type="entry name" value="TRYPSIN_SER"/>
</dbReference>
<dbReference type="Proteomes" id="UP001497623">
    <property type="component" value="Unassembled WGS sequence"/>
</dbReference>
<dbReference type="InterPro" id="IPR043504">
    <property type="entry name" value="Peptidase_S1_PA_chymotrypsin"/>
</dbReference>
<feature type="region of interest" description="Disordered" evidence="5">
    <location>
        <begin position="363"/>
        <end position="385"/>
    </location>
</feature>
<dbReference type="PRINTS" id="PR00722">
    <property type="entry name" value="CHYMOTRYPSIN"/>
</dbReference>
<dbReference type="PROSITE" id="PS00134">
    <property type="entry name" value="TRYPSIN_HIS"/>
    <property type="match status" value="1"/>
</dbReference>
<name>A0AAV2RAB8_MEGNR</name>
<keyword evidence="8" id="KW-1185">Reference proteome</keyword>
<dbReference type="GO" id="GO:0005576">
    <property type="term" value="C:extracellular region"/>
    <property type="evidence" value="ECO:0007669"/>
    <property type="project" value="UniProtKB-SubCell"/>
</dbReference>
<dbReference type="FunFam" id="2.40.10.10:FF:000038">
    <property type="entry name" value="Serine protease"/>
    <property type="match status" value="1"/>
</dbReference>
<keyword evidence="4" id="KW-0720">Serine protease</keyword>
<dbReference type="InterPro" id="IPR009003">
    <property type="entry name" value="Peptidase_S1_PA"/>
</dbReference>
<comment type="subcellular location">
    <subcellularLocation>
        <location evidence="1">Secreted</location>
    </subcellularLocation>
</comment>